<dbReference type="EMBL" id="JAULSY010000162">
    <property type="protein sequence ID" value="KAK0660793.1"/>
    <property type="molecule type" value="Genomic_DNA"/>
</dbReference>
<sequence length="91" mass="10031">MRVVRGITFISLFPAFSSEPPTRGILHFFQDCSIRKQLPSYQKDWVKCRAHGSHLAVSTGPILNGDNIQINLAGDRNLFGANPPLIGLRVG</sequence>
<accession>A0AA39YYE0</accession>
<gene>
    <name evidence="1" type="ORF">QBC41DRAFT_40030</name>
</gene>
<dbReference type="AlphaFoldDB" id="A0AA39YYE0"/>
<evidence type="ECO:0000313" key="2">
    <source>
        <dbReference type="Proteomes" id="UP001174997"/>
    </source>
</evidence>
<organism evidence="1 2">
    <name type="scientific">Cercophora samala</name>
    <dbReference type="NCBI Taxonomy" id="330535"/>
    <lineage>
        <taxon>Eukaryota</taxon>
        <taxon>Fungi</taxon>
        <taxon>Dikarya</taxon>
        <taxon>Ascomycota</taxon>
        <taxon>Pezizomycotina</taxon>
        <taxon>Sordariomycetes</taxon>
        <taxon>Sordariomycetidae</taxon>
        <taxon>Sordariales</taxon>
        <taxon>Lasiosphaeriaceae</taxon>
        <taxon>Cercophora</taxon>
    </lineage>
</organism>
<evidence type="ECO:0000313" key="1">
    <source>
        <dbReference type="EMBL" id="KAK0660793.1"/>
    </source>
</evidence>
<reference evidence="1" key="1">
    <citation type="submission" date="2023-06" db="EMBL/GenBank/DDBJ databases">
        <title>Genome-scale phylogeny and comparative genomics of the fungal order Sordariales.</title>
        <authorList>
            <consortium name="Lawrence Berkeley National Laboratory"/>
            <person name="Hensen N."/>
            <person name="Bonometti L."/>
            <person name="Westerberg I."/>
            <person name="Brannstrom I.O."/>
            <person name="Guillou S."/>
            <person name="Cros-Aarteil S."/>
            <person name="Calhoun S."/>
            <person name="Haridas S."/>
            <person name="Kuo A."/>
            <person name="Mondo S."/>
            <person name="Pangilinan J."/>
            <person name="Riley R."/>
            <person name="Labutti K."/>
            <person name="Andreopoulos B."/>
            <person name="Lipzen A."/>
            <person name="Chen C."/>
            <person name="Yanf M."/>
            <person name="Daum C."/>
            <person name="Ng V."/>
            <person name="Clum A."/>
            <person name="Steindorff A."/>
            <person name="Ohm R."/>
            <person name="Martin F."/>
            <person name="Silar P."/>
            <person name="Natvig D."/>
            <person name="Lalanne C."/>
            <person name="Gautier V."/>
            <person name="Ament-Velasquez S.L."/>
            <person name="Kruys A."/>
            <person name="Hutchinson M.I."/>
            <person name="Powell A.J."/>
            <person name="Barry K."/>
            <person name="Miller A.N."/>
            <person name="Grigoriev I.V."/>
            <person name="Debuchy R."/>
            <person name="Gladieux P."/>
            <person name="Thoren M.H."/>
            <person name="Johannesson H."/>
        </authorList>
    </citation>
    <scope>NUCLEOTIDE SEQUENCE</scope>
    <source>
        <strain evidence="1">CBS 307.81</strain>
    </source>
</reference>
<name>A0AA39YYE0_9PEZI</name>
<keyword evidence="2" id="KW-1185">Reference proteome</keyword>
<dbReference type="Proteomes" id="UP001174997">
    <property type="component" value="Unassembled WGS sequence"/>
</dbReference>
<comment type="caution">
    <text evidence="1">The sequence shown here is derived from an EMBL/GenBank/DDBJ whole genome shotgun (WGS) entry which is preliminary data.</text>
</comment>
<protein>
    <submittedName>
        <fullName evidence="1">Uncharacterized protein</fullName>
    </submittedName>
</protein>
<proteinExistence type="predicted"/>